<evidence type="ECO:0008006" key="8">
    <source>
        <dbReference type="Google" id="ProtNLM"/>
    </source>
</evidence>
<dbReference type="Pfam" id="PF09699">
    <property type="entry name" value="Paired_CXXCH_1"/>
    <property type="match status" value="1"/>
</dbReference>
<evidence type="ECO:0000313" key="7">
    <source>
        <dbReference type="Proteomes" id="UP000483379"/>
    </source>
</evidence>
<name>A0A6M0K3R6_9GAMM</name>
<dbReference type="Gene3D" id="1.25.10.10">
    <property type="entry name" value="Leucine-rich Repeat Variant"/>
    <property type="match status" value="1"/>
</dbReference>
<protein>
    <recommendedName>
        <fullName evidence="8">Tetratricopeptide repeat protein</fullName>
    </recommendedName>
</protein>
<feature type="domain" description="Doubled CXXCH motif" evidence="4">
    <location>
        <begin position="331"/>
        <end position="360"/>
    </location>
</feature>
<dbReference type="PANTHER" id="PTHR35038:SF8">
    <property type="entry name" value="C-TYPE POLYHEME CYTOCHROME OMCC"/>
    <property type="match status" value="1"/>
</dbReference>
<evidence type="ECO:0000313" key="6">
    <source>
        <dbReference type="EMBL" id="NEV64049.1"/>
    </source>
</evidence>
<dbReference type="SUPFAM" id="SSF48695">
    <property type="entry name" value="Multiheme cytochromes"/>
    <property type="match status" value="1"/>
</dbReference>
<dbReference type="RefSeq" id="WP_164454563.1">
    <property type="nucleotide sequence ID" value="NZ_JAAIJQ010000072.1"/>
</dbReference>
<evidence type="ECO:0000259" key="5">
    <source>
        <dbReference type="Pfam" id="PF13435"/>
    </source>
</evidence>
<feature type="domain" description="Cytochrome c-552/4" evidence="5">
    <location>
        <begin position="169"/>
        <end position="211"/>
    </location>
</feature>
<dbReference type="InterPro" id="IPR011989">
    <property type="entry name" value="ARM-like"/>
</dbReference>
<feature type="signal peptide" evidence="3">
    <location>
        <begin position="1"/>
        <end position="25"/>
    </location>
</feature>
<dbReference type="InterPro" id="IPR036280">
    <property type="entry name" value="Multihaem_cyt_sf"/>
</dbReference>
<dbReference type="PANTHER" id="PTHR35038">
    <property type="entry name" value="DISSIMILATORY SULFITE REDUCTASE SIRA"/>
    <property type="match status" value="1"/>
</dbReference>
<dbReference type="InterPro" id="IPR010177">
    <property type="entry name" value="Paired_CXXCH_1"/>
</dbReference>
<dbReference type="SUPFAM" id="SSF48452">
    <property type="entry name" value="TPR-like"/>
    <property type="match status" value="1"/>
</dbReference>
<sequence length="749" mass="81856">MRFPSLPFLCAAVCIQLALWQAVRAADQPGASFVGSQACAECHDTELDAWRGSYHDLAMAEATDETVLGDFNDTPFTAQGVTSRFFKRDGTFMVRTEGPDGELHDYPVAYTFGWWPLQQYLIPFPGGRYQSLGIAWDSRAEADGGQRWFHLYPDASIDHDDVLHWTGRDQNWNYQCAECHSTNLKKGYDLASDSFNTTWSEIDVACEACHGPGARHVEQARTAGEGREPLWNVTKGLAVDLADRDGGHWVIDPQTQLPRRSVPRKARAQINLCARCHSRRGQISDQYVDGQPLGDSHRLALLEEGLYFPDGQIQGEVYVYGSFLQSRMYAQGVTCSDCHDPHSLKLKADGDQVCAQCHPTSRYDAESHHHHAEGSAGASCIACHMPQRNYMVIDARADHSLRIPRPDLTLETGSPNACNACHVDQPTEWAVKAYEDWYGTAATARPHYGEALHAGRARLPQADHKLLALAGDEAQPGIARATAVDLLRQFADPAQMLTVGRLLGDPDSLVRAAALRYLATTNPQTLMQLGLPLLKDPILSVRLEAARTLAPLAAMPIPDGEKARLEAALDVYRTSQLVNAERPESHLNIGLVDVAANRPEAAEQAYRTAIRLDASFAPGYVNLADLYRALGRDAEGQAVLAQGLKAAPDDASLHYALGLLHIRDKDLAKAVAALGRAAELEPGNARYPYVYALAVEGAGAVEQAIAILERALQAHPEDRDILVALVTFNQKAGNQDAAGDYAARLKALD</sequence>
<evidence type="ECO:0000256" key="2">
    <source>
        <dbReference type="PROSITE-ProRule" id="PRU00339"/>
    </source>
</evidence>
<keyword evidence="1 3" id="KW-0732">Signal</keyword>
<dbReference type="Pfam" id="PF14559">
    <property type="entry name" value="TPR_19"/>
    <property type="match status" value="1"/>
</dbReference>
<accession>A0A6M0K3R6</accession>
<keyword evidence="7" id="KW-1185">Reference proteome</keyword>
<dbReference type="PROSITE" id="PS50005">
    <property type="entry name" value="TPR"/>
    <property type="match status" value="1"/>
</dbReference>
<proteinExistence type="predicted"/>
<evidence type="ECO:0000259" key="4">
    <source>
        <dbReference type="Pfam" id="PF09699"/>
    </source>
</evidence>
<dbReference type="Gene3D" id="1.10.1130.10">
    <property type="entry name" value="Flavocytochrome C3, Chain A"/>
    <property type="match status" value="2"/>
</dbReference>
<evidence type="ECO:0000256" key="1">
    <source>
        <dbReference type="ARBA" id="ARBA00022729"/>
    </source>
</evidence>
<dbReference type="InterPro" id="IPR051829">
    <property type="entry name" value="Multiheme_Cytochr_ET"/>
</dbReference>
<dbReference type="GO" id="GO:0016491">
    <property type="term" value="F:oxidoreductase activity"/>
    <property type="evidence" value="ECO:0007669"/>
    <property type="project" value="TreeGrafter"/>
</dbReference>
<reference evidence="6 7" key="1">
    <citation type="submission" date="2020-02" db="EMBL/GenBank/DDBJ databases">
        <title>Genome sequences of Thiorhodococcus mannitoliphagus and Thiorhodococcus minor, purple sulfur photosynthetic bacteria in the gammaproteobacterial family, Chromatiaceae.</title>
        <authorList>
            <person name="Aviles F.A."/>
            <person name="Meyer T.E."/>
            <person name="Kyndt J.A."/>
        </authorList>
    </citation>
    <scope>NUCLEOTIDE SEQUENCE [LARGE SCALE GENOMIC DNA]</scope>
    <source>
        <strain evidence="6 7">DSM 11518</strain>
    </source>
</reference>
<dbReference type="SMART" id="SM00028">
    <property type="entry name" value="TPR"/>
    <property type="match status" value="4"/>
</dbReference>
<dbReference type="Gene3D" id="1.25.40.10">
    <property type="entry name" value="Tetratricopeptide repeat domain"/>
    <property type="match status" value="1"/>
</dbReference>
<comment type="caution">
    <text evidence="6">The sequence shown here is derived from an EMBL/GenBank/DDBJ whole genome shotgun (WGS) entry which is preliminary data.</text>
</comment>
<feature type="repeat" description="TPR" evidence="2">
    <location>
        <begin position="651"/>
        <end position="684"/>
    </location>
</feature>
<dbReference type="Pfam" id="PF13435">
    <property type="entry name" value="Cytochrome_C554"/>
    <property type="match status" value="2"/>
</dbReference>
<organism evidence="6 7">
    <name type="scientific">Thiorhodococcus minor</name>
    <dbReference type="NCBI Taxonomy" id="57489"/>
    <lineage>
        <taxon>Bacteria</taxon>
        <taxon>Pseudomonadati</taxon>
        <taxon>Pseudomonadota</taxon>
        <taxon>Gammaproteobacteria</taxon>
        <taxon>Chromatiales</taxon>
        <taxon>Chromatiaceae</taxon>
        <taxon>Thiorhodococcus</taxon>
    </lineage>
</organism>
<dbReference type="EMBL" id="JAAIJQ010000072">
    <property type="protein sequence ID" value="NEV64049.1"/>
    <property type="molecule type" value="Genomic_DNA"/>
</dbReference>
<keyword evidence="2" id="KW-0802">TPR repeat</keyword>
<dbReference type="InterPro" id="IPR023155">
    <property type="entry name" value="Cyt_c-552/4"/>
</dbReference>
<dbReference type="Proteomes" id="UP000483379">
    <property type="component" value="Unassembled WGS sequence"/>
</dbReference>
<dbReference type="InterPro" id="IPR019734">
    <property type="entry name" value="TPR_rpt"/>
</dbReference>
<gene>
    <name evidence="6" type="ORF">G3446_19540</name>
</gene>
<evidence type="ECO:0000256" key="3">
    <source>
        <dbReference type="SAM" id="SignalP"/>
    </source>
</evidence>
<dbReference type="AlphaFoldDB" id="A0A6M0K3R6"/>
<dbReference type="InterPro" id="IPR011990">
    <property type="entry name" value="TPR-like_helical_dom_sf"/>
</dbReference>
<feature type="chain" id="PRO_5026950395" description="Tetratricopeptide repeat protein" evidence="3">
    <location>
        <begin position="26"/>
        <end position="749"/>
    </location>
</feature>
<feature type="domain" description="Cytochrome c-552/4" evidence="5">
    <location>
        <begin position="38"/>
        <end position="63"/>
    </location>
</feature>